<evidence type="ECO:0000313" key="2">
    <source>
        <dbReference type="Proteomes" id="UP000607653"/>
    </source>
</evidence>
<gene>
    <name evidence="1" type="ORF">HUJ06_008855</name>
</gene>
<sequence>MHNSSTAPTTKTKVGSLLPTDASFKRKRGVFQKDRKQFLLILFPVNS</sequence>
<name>A0A822YVU0_NELNU</name>
<evidence type="ECO:0000313" key="1">
    <source>
        <dbReference type="EMBL" id="DAD38214.1"/>
    </source>
</evidence>
<accession>A0A822YVU0</accession>
<dbReference type="Proteomes" id="UP000607653">
    <property type="component" value="Unassembled WGS sequence"/>
</dbReference>
<keyword evidence="2" id="KW-1185">Reference proteome</keyword>
<dbReference type="AlphaFoldDB" id="A0A822YVU0"/>
<comment type="caution">
    <text evidence="1">The sequence shown here is derived from an EMBL/GenBank/DDBJ whole genome shotgun (WGS) entry which is preliminary data.</text>
</comment>
<reference evidence="1 2" key="1">
    <citation type="journal article" date="2020" name="Mol. Biol. Evol.">
        <title>Distinct Expression and Methylation Patterns for Genes with Different Fates following a Single Whole-Genome Duplication in Flowering Plants.</title>
        <authorList>
            <person name="Shi T."/>
            <person name="Rahmani R.S."/>
            <person name="Gugger P.F."/>
            <person name="Wang M."/>
            <person name="Li H."/>
            <person name="Zhang Y."/>
            <person name="Li Z."/>
            <person name="Wang Q."/>
            <person name="Van de Peer Y."/>
            <person name="Marchal K."/>
            <person name="Chen J."/>
        </authorList>
    </citation>
    <scope>NUCLEOTIDE SEQUENCE [LARGE SCALE GENOMIC DNA]</scope>
    <source>
        <tissue evidence="1">Leaf</tissue>
    </source>
</reference>
<protein>
    <submittedName>
        <fullName evidence="1">Uncharacterized protein</fullName>
    </submittedName>
</protein>
<dbReference type="EMBL" id="DUZY01000004">
    <property type="protein sequence ID" value="DAD38214.1"/>
    <property type="molecule type" value="Genomic_DNA"/>
</dbReference>
<organism evidence="1 2">
    <name type="scientific">Nelumbo nucifera</name>
    <name type="common">Sacred lotus</name>
    <dbReference type="NCBI Taxonomy" id="4432"/>
    <lineage>
        <taxon>Eukaryota</taxon>
        <taxon>Viridiplantae</taxon>
        <taxon>Streptophyta</taxon>
        <taxon>Embryophyta</taxon>
        <taxon>Tracheophyta</taxon>
        <taxon>Spermatophyta</taxon>
        <taxon>Magnoliopsida</taxon>
        <taxon>Proteales</taxon>
        <taxon>Nelumbonaceae</taxon>
        <taxon>Nelumbo</taxon>
    </lineage>
</organism>
<proteinExistence type="predicted"/>